<keyword evidence="10" id="KW-1185">Reference proteome</keyword>
<dbReference type="PROSITE" id="PS01063">
    <property type="entry name" value="SIGMA70_ECF"/>
    <property type="match status" value="1"/>
</dbReference>
<dbReference type="PANTHER" id="PTHR43133">
    <property type="entry name" value="RNA POLYMERASE ECF-TYPE SIGMA FACTO"/>
    <property type="match status" value="1"/>
</dbReference>
<evidence type="ECO:0000256" key="4">
    <source>
        <dbReference type="ARBA" id="ARBA00023125"/>
    </source>
</evidence>
<feature type="domain" description="RNA polymerase sigma factor 70 region 4 type 2" evidence="8">
    <location>
        <begin position="159"/>
        <end position="210"/>
    </location>
</feature>
<dbReference type="SUPFAM" id="SSF88946">
    <property type="entry name" value="Sigma2 domain of RNA polymerase sigma factors"/>
    <property type="match status" value="1"/>
</dbReference>
<dbReference type="AlphaFoldDB" id="A0A8I1GDJ9"/>
<name>A0A8I1GDJ9_9HYPH</name>
<dbReference type="Gene3D" id="1.10.1740.10">
    <property type="match status" value="1"/>
</dbReference>
<dbReference type="Proteomes" id="UP000623250">
    <property type="component" value="Unassembled WGS sequence"/>
</dbReference>
<evidence type="ECO:0000259" key="7">
    <source>
        <dbReference type="Pfam" id="PF04542"/>
    </source>
</evidence>
<evidence type="ECO:0000256" key="2">
    <source>
        <dbReference type="ARBA" id="ARBA00023015"/>
    </source>
</evidence>
<evidence type="ECO:0000313" key="10">
    <source>
        <dbReference type="Proteomes" id="UP000623250"/>
    </source>
</evidence>
<keyword evidence="5 6" id="KW-0804">Transcription</keyword>
<dbReference type="GO" id="GO:0016987">
    <property type="term" value="F:sigma factor activity"/>
    <property type="evidence" value="ECO:0007669"/>
    <property type="project" value="UniProtKB-KW"/>
</dbReference>
<evidence type="ECO:0000259" key="8">
    <source>
        <dbReference type="Pfam" id="PF08281"/>
    </source>
</evidence>
<sequence length="225" mass="24600">MSIGAVAWMNAETLARPFVVSPPRDSARSEAADEARRAADFAEATDEALMRSVAMGDEAAFRRLAARHAARTLALSRRMLANAADADEVLQEAMLRVWVNAPHWRAEAAFKTWLYRVVVNLCLNRQRHKSFAPLDDAAEVPDPSPSAQASLERREADAAVARAIAALPDRQRAAIVLTYYEDLSNAEAASVLETTVSSVEALLVRAKRTLRAELRAQSDDSGSRT</sequence>
<evidence type="ECO:0000313" key="9">
    <source>
        <dbReference type="EMBL" id="MBJ7545072.1"/>
    </source>
</evidence>
<dbReference type="InterPro" id="IPR013325">
    <property type="entry name" value="RNA_pol_sigma_r2"/>
</dbReference>
<dbReference type="Pfam" id="PF08281">
    <property type="entry name" value="Sigma70_r4_2"/>
    <property type="match status" value="1"/>
</dbReference>
<dbReference type="NCBIfam" id="TIGR02937">
    <property type="entry name" value="sigma70-ECF"/>
    <property type="match status" value="1"/>
</dbReference>
<dbReference type="InterPro" id="IPR013249">
    <property type="entry name" value="RNA_pol_sigma70_r4_t2"/>
</dbReference>
<protein>
    <recommendedName>
        <fullName evidence="6">RNA polymerase sigma factor</fullName>
    </recommendedName>
</protein>
<organism evidence="9 10">
    <name type="scientific">Rhodomicrobium udaipurense</name>
    <dbReference type="NCBI Taxonomy" id="1202716"/>
    <lineage>
        <taxon>Bacteria</taxon>
        <taxon>Pseudomonadati</taxon>
        <taxon>Pseudomonadota</taxon>
        <taxon>Alphaproteobacteria</taxon>
        <taxon>Hyphomicrobiales</taxon>
        <taxon>Hyphomicrobiaceae</taxon>
        <taxon>Rhodomicrobium</taxon>
    </lineage>
</organism>
<evidence type="ECO:0000256" key="6">
    <source>
        <dbReference type="RuleBase" id="RU000716"/>
    </source>
</evidence>
<dbReference type="EMBL" id="JAEMUK010000084">
    <property type="protein sequence ID" value="MBJ7545072.1"/>
    <property type="molecule type" value="Genomic_DNA"/>
</dbReference>
<evidence type="ECO:0000256" key="1">
    <source>
        <dbReference type="ARBA" id="ARBA00010641"/>
    </source>
</evidence>
<dbReference type="InterPro" id="IPR014284">
    <property type="entry name" value="RNA_pol_sigma-70_dom"/>
</dbReference>
<comment type="caution">
    <text evidence="9">The sequence shown here is derived from an EMBL/GenBank/DDBJ whole genome shotgun (WGS) entry which is preliminary data.</text>
</comment>
<gene>
    <name evidence="9" type="ORF">JDN41_16075</name>
</gene>
<dbReference type="Pfam" id="PF04542">
    <property type="entry name" value="Sigma70_r2"/>
    <property type="match status" value="1"/>
</dbReference>
<keyword evidence="2 6" id="KW-0805">Transcription regulation</keyword>
<reference evidence="9 10" key="1">
    <citation type="submission" date="2020-12" db="EMBL/GenBank/DDBJ databases">
        <title>Revised draft genomes of Rhodomicrobium vannielii ATCC 17100 and Rhodomicrobium udaipurense JA643.</title>
        <authorList>
            <person name="Conners E.M."/>
            <person name="Davenport E.J."/>
            <person name="Bose A."/>
        </authorList>
    </citation>
    <scope>NUCLEOTIDE SEQUENCE [LARGE SCALE GENOMIC DNA]</scope>
    <source>
        <strain evidence="9 10">JA643</strain>
    </source>
</reference>
<dbReference type="InterPro" id="IPR039425">
    <property type="entry name" value="RNA_pol_sigma-70-like"/>
</dbReference>
<evidence type="ECO:0000256" key="5">
    <source>
        <dbReference type="ARBA" id="ARBA00023163"/>
    </source>
</evidence>
<dbReference type="PANTHER" id="PTHR43133:SF8">
    <property type="entry name" value="RNA POLYMERASE SIGMA FACTOR HI_1459-RELATED"/>
    <property type="match status" value="1"/>
</dbReference>
<accession>A0A8I1GDJ9</accession>
<dbReference type="GO" id="GO:0003677">
    <property type="term" value="F:DNA binding"/>
    <property type="evidence" value="ECO:0007669"/>
    <property type="project" value="UniProtKB-KW"/>
</dbReference>
<keyword evidence="4 6" id="KW-0238">DNA-binding</keyword>
<dbReference type="InterPro" id="IPR007627">
    <property type="entry name" value="RNA_pol_sigma70_r2"/>
</dbReference>
<dbReference type="GO" id="GO:0006352">
    <property type="term" value="P:DNA-templated transcription initiation"/>
    <property type="evidence" value="ECO:0007669"/>
    <property type="project" value="InterPro"/>
</dbReference>
<dbReference type="InterPro" id="IPR000838">
    <property type="entry name" value="RNA_pol_sigma70_ECF_CS"/>
</dbReference>
<proteinExistence type="inferred from homology"/>
<dbReference type="Gene3D" id="1.10.10.10">
    <property type="entry name" value="Winged helix-like DNA-binding domain superfamily/Winged helix DNA-binding domain"/>
    <property type="match status" value="1"/>
</dbReference>
<dbReference type="InterPro" id="IPR036388">
    <property type="entry name" value="WH-like_DNA-bd_sf"/>
</dbReference>
<dbReference type="CDD" id="cd06171">
    <property type="entry name" value="Sigma70_r4"/>
    <property type="match status" value="1"/>
</dbReference>
<feature type="domain" description="RNA polymerase sigma-70 region 2" evidence="7">
    <location>
        <begin position="65"/>
        <end position="129"/>
    </location>
</feature>
<dbReference type="NCBIfam" id="NF004113">
    <property type="entry name" value="PRK05602.1"/>
    <property type="match status" value="1"/>
</dbReference>
<comment type="similarity">
    <text evidence="1 6">Belongs to the sigma-70 factor family. ECF subfamily.</text>
</comment>
<dbReference type="SUPFAM" id="SSF88659">
    <property type="entry name" value="Sigma3 and sigma4 domains of RNA polymerase sigma factors"/>
    <property type="match status" value="1"/>
</dbReference>
<keyword evidence="3 6" id="KW-0731">Sigma factor</keyword>
<dbReference type="InterPro" id="IPR013324">
    <property type="entry name" value="RNA_pol_sigma_r3/r4-like"/>
</dbReference>
<evidence type="ECO:0000256" key="3">
    <source>
        <dbReference type="ARBA" id="ARBA00023082"/>
    </source>
</evidence>